<dbReference type="PANTHER" id="PTHR43214:SF24">
    <property type="entry name" value="TRANSCRIPTIONAL REGULATORY PROTEIN NARL-RELATED"/>
    <property type="match status" value="1"/>
</dbReference>
<dbReference type="SUPFAM" id="SSF46894">
    <property type="entry name" value="C-terminal effector domain of the bipartite response regulators"/>
    <property type="match status" value="1"/>
</dbReference>
<dbReference type="SMART" id="SM00421">
    <property type="entry name" value="HTH_LUXR"/>
    <property type="match status" value="1"/>
</dbReference>
<evidence type="ECO:0000259" key="7">
    <source>
        <dbReference type="PROSITE" id="PS50043"/>
    </source>
</evidence>
<dbReference type="Gene3D" id="3.40.50.2300">
    <property type="match status" value="1"/>
</dbReference>
<feature type="compositionally biased region" description="Polar residues" evidence="6">
    <location>
        <begin position="11"/>
        <end position="23"/>
    </location>
</feature>
<feature type="domain" description="HTH luxR-type" evidence="7">
    <location>
        <begin position="178"/>
        <end position="243"/>
    </location>
</feature>
<evidence type="ECO:0000256" key="4">
    <source>
        <dbReference type="ARBA" id="ARBA00023163"/>
    </source>
</evidence>
<keyword evidence="1" id="KW-0597">Phosphoprotein</keyword>
<evidence type="ECO:0000256" key="2">
    <source>
        <dbReference type="ARBA" id="ARBA00023015"/>
    </source>
</evidence>
<dbReference type="EMBL" id="CP087164">
    <property type="protein sequence ID" value="UGS37770.1"/>
    <property type="molecule type" value="Genomic_DNA"/>
</dbReference>
<dbReference type="RefSeq" id="WP_259311814.1">
    <property type="nucleotide sequence ID" value="NZ_CP087164.1"/>
</dbReference>
<organism evidence="9 10">
    <name type="scientific">Capillimicrobium parvum</name>
    <dbReference type="NCBI Taxonomy" id="2884022"/>
    <lineage>
        <taxon>Bacteria</taxon>
        <taxon>Bacillati</taxon>
        <taxon>Actinomycetota</taxon>
        <taxon>Thermoleophilia</taxon>
        <taxon>Solirubrobacterales</taxon>
        <taxon>Capillimicrobiaceae</taxon>
        <taxon>Capillimicrobium</taxon>
    </lineage>
</organism>
<dbReference type="Pfam" id="PF00196">
    <property type="entry name" value="GerE"/>
    <property type="match status" value="1"/>
</dbReference>
<gene>
    <name evidence="9" type="primary">lnrK_1</name>
    <name evidence="9" type="ORF">DSM104329_04191</name>
</gene>
<keyword evidence="3" id="KW-0238">DNA-binding</keyword>
<dbReference type="CDD" id="cd06170">
    <property type="entry name" value="LuxR_C_like"/>
    <property type="match status" value="1"/>
</dbReference>
<dbReference type="PROSITE" id="PS50043">
    <property type="entry name" value="HTH_LUXR_2"/>
    <property type="match status" value="1"/>
</dbReference>
<dbReference type="SMART" id="SM00448">
    <property type="entry name" value="REC"/>
    <property type="match status" value="1"/>
</dbReference>
<dbReference type="GO" id="GO:0000160">
    <property type="term" value="P:phosphorelay signal transduction system"/>
    <property type="evidence" value="ECO:0007669"/>
    <property type="project" value="InterPro"/>
</dbReference>
<dbReference type="GO" id="GO:0006355">
    <property type="term" value="P:regulation of DNA-templated transcription"/>
    <property type="evidence" value="ECO:0007669"/>
    <property type="project" value="InterPro"/>
</dbReference>
<dbReference type="PROSITE" id="PS50110">
    <property type="entry name" value="RESPONSE_REGULATORY"/>
    <property type="match status" value="1"/>
</dbReference>
<dbReference type="SUPFAM" id="SSF52172">
    <property type="entry name" value="CheY-like"/>
    <property type="match status" value="1"/>
</dbReference>
<dbReference type="InterPro" id="IPR001789">
    <property type="entry name" value="Sig_transdc_resp-reg_receiver"/>
</dbReference>
<evidence type="ECO:0000256" key="5">
    <source>
        <dbReference type="PROSITE-ProRule" id="PRU00169"/>
    </source>
</evidence>
<dbReference type="Proteomes" id="UP001162834">
    <property type="component" value="Chromosome"/>
</dbReference>
<dbReference type="KEGG" id="sbae:DSM104329_04191"/>
<feature type="region of interest" description="Disordered" evidence="6">
    <location>
        <begin position="1"/>
        <end position="25"/>
    </location>
</feature>
<dbReference type="InterPro" id="IPR058245">
    <property type="entry name" value="NreC/VraR/RcsB-like_REC"/>
</dbReference>
<dbReference type="InterPro" id="IPR000792">
    <property type="entry name" value="Tscrpt_reg_LuxR_C"/>
</dbReference>
<dbReference type="InterPro" id="IPR016032">
    <property type="entry name" value="Sig_transdc_resp-reg_C-effctor"/>
</dbReference>
<keyword evidence="4" id="KW-0804">Transcription</keyword>
<dbReference type="GO" id="GO:0003677">
    <property type="term" value="F:DNA binding"/>
    <property type="evidence" value="ECO:0007669"/>
    <property type="project" value="UniProtKB-KW"/>
</dbReference>
<evidence type="ECO:0000313" key="9">
    <source>
        <dbReference type="EMBL" id="UGS37770.1"/>
    </source>
</evidence>
<dbReference type="AlphaFoldDB" id="A0A9E7C1R7"/>
<evidence type="ECO:0000256" key="6">
    <source>
        <dbReference type="SAM" id="MobiDB-lite"/>
    </source>
</evidence>
<keyword evidence="2" id="KW-0805">Transcription regulation</keyword>
<proteinExistence type="predicted"/>
<dbReference type="Pfam" id="PF00072">
    <property type="entry name" value="Response_reg"/>
    <property type="match status" value="1"/>
</dbReference>
<evidence type="ECO:0000256" key="3">
    <source>
        <dbReference type="ARBA" id="ARBA00023125"/>
    </source>
</evidence>
<dbReference type="CDD" id="cd17535">
    <property type="entry name" value="REC_NarL-like"/>
    <property type="match status" value="1"/>
</dbReference>
<reference evidence="9" key="1">
    <citation type="journal article" date="2022" name="Int. J. Syst. Evol. Microbiol.">
        <title>Pseudomonas aegrilactucae sp. nov. and Pseudomonas morbosilactucae sp. nov., pathogens causing bacterial rot of lettuce in Japan.</title>
        <authorList>
            <person name="Sawada H."/>
            <person name="Fujikawa T."/>
            <person name="Satou M."/>
        </authorList>
    </citation>
    <scope>NUCLEOTIDE SEQUENCE</scope>
    <source>
        <strain evidence="9">0166_1</strain>
    </source>
</reference>
<dbReference type="InterPro" id="IPR039420">
    <property type="entry name" value="WalR-like"/>
</dbReference>
<dbReference type="InterPro" id="IPR011006">
    <property type="entry name" value="CheY-like_superfamily"/>
</dbReference>
<name>A0A9E7C1R7_9ACTN</name>
<sequence>MDPELIPRQPDPTTDNAEPSTGDLQAGRAGRSIRVLLADGDPVTRRWLSDRLHEVQDVVVVGQARDGIEAVELAVYYRPDIVLSELHLEKIDGVEAMRRIHARSPEIRVLFLSTERRSSVHLEVMHAGACGVLSKDTPFDGVIQALLGIARGEAATSRTVTRRLVEQLRDIPEVGSGVRPIHSTLTGREWEVLDALCAGATPAAVAQSMQVAPATVKSHVKHVMAKLGAHSREEAIMLARERFRFREALM</sequence>
<keyword evidence="10" id="KW-1185">Reference proteome</keyword>
<dbReference type="PRINTS" id="PR00038">
    <property type="entry name" value="HTHLUXR"/>
</dbReference>
<accession>A0A9E7C1R7</accession>
<feature type="domain" description="Response regulatory" evidence="8">
    <location>
        <begin position="34"/>
        <end position="150"/>
    </location>
</feature>
<evidence type="ECO:0000259" key="8">
    <source>
        <dbReference type="PROSITE" id="PS50110"/>
    </source>
</evidence>
<evidence type="ECO:0000313" key="10">
    <source>
        <dbReference type="Proteomes" id="UP001162834"/>
    </source>
</evidence>
<protein>
    <submittedName>
        <fullName evidence="9">Transcriptional regulatory protein LnrK</fullName>
    </submittedName>
</protein>
<dbReference type="PANTHER" id="PTHR43214">
    <property type="entry name" value="TWO-COMPONENT RESPONSE REGULATOR"/>
    <property type="match status" value="1"/>
</dbReference>
<comment type="caution">
    <text evidence="5">Lacks conserved residue(s) required for the propagation of feature annotation.</text>
</comment>
<evidence type="ECO:0000256" key="1">
    <source>
        <dbReference type="ARBA" id="ARBA00022553"/>
    </source>
</evidence>